<accession>A0AAE3AIV6</accession>
<dbReference type="GO" id="GO:0003677">
    <property type="term" value="F:DNA binding"/>
    <property type="evidence" value="ECO:0007669"/>
    <property type="project" value="UniProtKB-KW"/>
</dbReference>
<dbReference type="Proteomes" id="UP001199319">
    <property type="component" value="Unassembled WGS sequence"/>
</dbReference>
<keyword evidence="4" id="KW-1185">Reference proteome</keyword>
<feature type="domain" description="HTH cro/C1-type" evidence="2">
    <location>
        <begin position="6"/>
        <end position="60"/>
    </location>
</feature>
<dbReference type="AlphaFoldDB" id="A0AAE3AIV6"/>
<dbReference type="SMART" id="SM00530">
    <property type="entry name" value="HTH_XRE"/>
    <property type="match status" value="1"/>
</dbReference>
<proteinExistence type="predicted"/>
<comment type="caution">
    <text evidence="3">The sequence shown here is derived from an EMBL/GenBank/DDBJ whole genome shotgun (WGS) entry which is preliminary data.</text>
</comment>
<name>A0AAE3AIV6_9FIRM</name>
<dbReference type="PANTHER" id="PTHR46558:SF3">
    <property type="entry name" value="TRANSCRIPTIONAL REGULATOR"/>
    <property type="match status" value="1"/>
</dbReference>
<keyword evidence="1" id="KW-0238">DNA-binding</keyword>
<dbReference type="InterPro" id="IPR001387">
    <property type="entry name" value="Cro/C1-type_HTH"/>
</dbReference>
<evidence type="ECO:0000256" key="1">
    <source>
        <dbReference type="ARBA" id="ARBA00023125"/>
    </source>
</evidence>
<dbReference type="PROSITE" id="PS50943">
    <property type="entry name" value="HTH_CROC1"/>
    <property type="match status" value="1"/>
</dbReference>
<reference evidence="3" key="1">
    <citation type="submission" date="2021-10" db="EMBL/GenBank/DDBJ databases">
        <title>Anaerobic single-cell dispensing facilitates the cultivation of human gut bacteria.</title>
        <authorList>
            <person name="Afrizal A."/>
        </authorList>
    </citation>
    <scope>NUCLEOTIDE SEQUENCE</scope>
    <source>
        <strain evidence="3">CLA-AA-H272</strain>
    </source>
</reference>
<dbReference type="EMBL" id="JAJEPW010000077">
    <property type="protein sequence ID" value="MCC2130860.1"/>
    <property type="molecule type" value="Genomic_DNA"/>
</dbReference>
<sequence>MKNLRLKSARAAKDLSQQQLADMVSVSRQTINAIEKGDYNPTIHLCIAICRALDKTLDQLFWEEEET</sequence>
<dbReference type="Gene3D" id="1.10.260.40">
    <property type="entry name" value="lambda repressor-like DNA-binding domains"/>
    <property type="match status" value="1"/>
</dbReference>
<dbReference type="InterPro" id="IPR010982">
    <property type="entry name" value="Lambda_DNA-bd_dom_sf"/>
</dbReference>
<dbReference type="SUPFAM" id="SSF47413">
    <property type="entry name" value="lambda repressor-like DNA-binding domains"/>
    <property type="match status" value="1"/>
</dbReference>
<evidence type="ECO:0000259" key="2">
    <source>
        <dbReference type="PROSITE" id="PS50943"/>
    </source>
</evidence>
<dbReference type="Pfam" id="PF01381">
    <property type="entry name" value="HTH_3"/>
    <property type="match status" value="1"/>
</dbReference>
<dbReference type="RefSeq" id="WP_302929987.1">
    <property type="nucleotide sequence ID" value="NZ_JAJEPW010000077.1"/>
</dbReference>
<dbReference type="PANTHER" id="PTHR46558">
    <property type="entry name" value="TRACRIPTIONAL REGULATORY PROTEIN-RELATED-RELATED"/>
    <property type="match status" value="1"/>
</dbReference>
<evidence type="ECO:0000313" key="4">
    <source>
        <dbReference type="Proteomes" id="UP001199319"/>
    </source>
</evidence>
<protein>
    <submittedName>
        <fullName evidence="3">Helix-turn-helix transcriptional regulator</fullName>
    </submittedName>
</protein>
<evidence type="ECO:0000313" key="3">
    <source>
        <dbReference type="EMBL" id="MCC2130860.1"/>
    </source>
</evidence>
<dbReference type="CDD" id="cd00093">
    <property type="entry name" value="HTH_XRE"/>
    <property type="match status" value="1"/>
</dbReference>
<gene>
    <name evidence="3" type="ORF">LKD37_15345</name>
</gene>
<organism evidence="3 4">
    <name type="scientific">Brotocaccenecus cirricatena</name>
    <dbReference type="NCBI Taxonomy" id="3064195"/>
    <lineage>
        <taxon>Bacteria</taxon>
        <taxon>Bacillati</taxon>
        <taxon>Bacillota</taxon>
        <taxon>Clostridia</taxon>
        <taxon>Eubacteriales</taxon>
        <taxon>Oscillospiraceae</taxon>
        <taxon>Brotocaccenecus</taxon>
    </lineage>
</organism>